<gene>
    <name evidence="3" type="primary">LOC105229148</name>
</gene>
<dbReference type="Proteomes" id="UP001652620">
    <property type="component" value="Unplaced"/>
</dbReference>
<name>A0A6I9VTU3_BACDO</name>
<protein>
    <submittedName>
        <fullName evidence="3">Uncharacterized protein LOC105229148</fullName>
    </submittedName>
</protein>
<dbReference type="PROSITE" id="PS51029">
    <property type="entry name" value="MADF"/>
    <property type="match status" value="1"/>
</dbReference>
<evidence type="ECO:0000313" key="2">
    <source>
        <dbReference type="Proteomes" id="UP001652620"/>
    </source>
</evidence>
<evidence type="ECO:0000313" key="3">
    <source>
        <dbReference type="RefSeq" id="XP_011207550.2"/>
    </source>
</evidence>
<dbReference type="RefSeq" id="XP_011207550.2">
    <property type="nucleotide sequence ID" value="XM_011209248.4"/>
</dbReference>
<dbReference type="GeneID" id="105229148"/>
<dbReference type="Pfam" id="PF10545">
    <property type="entry name" value="MADF_DNA_bdg"/>
    <property type="match status" value="1"/>
</dbReference>
<organism evidence="2 3">
    <name type="scientific">Bactrocera dorsalis</name>
    <name type="common">Oriental fruit fly</name>
    <name type="synonym">Dacus dorsalis</name>
    <dbReference type="NCBI Taxonomy" id="27457"/>
    <lineage>
        <taxon>Eukaryota</taxon>
        <taxon>Metazoa</taxon>
        <taxon>Ecdysozoa</taxon>
        <taxon>Arthropoda</taxon>
        <taxon>Hexapoda</taxon>
        <taxon>Insecta</taxon>
        <taxon>Pterygota</taxon>
        <taxon>Neoptera</taxon>
        <taxon>Endopterygota</taxon>
        <taxon>Diptera</taxon>
        <taxon>Brachycera</taxon>
        <taxon>Muscomorpha</taxon>
        <taxon>Tephritoidea</taxon>
        <taxon>Tephritidae</taxon>
        <taxon>Bactrocera</taxon>
        <taxon>Bactrocera</taxon>
    </lineage>
</organism>
<reference evidence="3" key="1">
    <citation type="submission" date="2025-08" db="UniProtKB">
        <authorList>
            <consortium name="RefSeq"/>
        </authorList>
    </citation>
    <scope>IDENTIFICATION</scope>
    <source>
        <tissue evidence="3">Adult</tissue>
    </source>
</reference>
<evidence type="ECO:0000259" key="1">
    <source>
        <dbReference type="PROSITE" id="PS51029"/>
    </source>
</evidence>
<dbReference type="OrthoDB" id="10262320at2759"/>
<proteinExistence type="predicted"/>
<keyword evidence="2" id="KW-1185">Reference proteome</keyword>
<sequence>MESEQPSSTILCYPTDSKGYSNVEVLNVNNVDSGGGVVLNDEKLLELIQLYPFLYNPRVRPFQDPDYDDWAWNRITNAFNVNYMGFLPAVYFTKDDLKRRWNKLQPIIKKMAKMLDLTAIPEPLRQIIVKISIQLEDQVTDVRVNNLSSAQQVIYDNMKMVSQLPLNRRLQLEAEMMDLILNAELESKATVKLTYTHLKTIEDEYEELLNMMNLKEIIVLKSTDTIFLNEKTDNSQEQIVTSTTSNGASEICLGSDSSSDTKYESLNIIDFEAEMGSGSQIYKPSCQVKKEMIKTNTATQLQWVPLEDASKHVRRCIIKLKRTNMEDYIPLSRIKRQRKST</sequence>
<dbReference type="InterPro" id="IPR006578">
    <property type="entry name" value="MADF-dom"/>
</dbReference>
<accession>A0A6I9VTU3</accession>
<feature type="domain" description="MADF" evidence="1">
    <location>
        <begin position="43"/>
        <end position="140"/>
    </location>
</feature>